<dbReference type="GO" id="GO:0003677">
    <property type="term" value="F:DNA binding"/>
    <property type="evidence" value="ECO:0007669"/>
    <property type="project" value="UniProtKB-KW"/>
</dbReference>
<dbReference type="InterPro" id="IPR000843">
    <property type="entry name" value="HTH_LacI"/>
</dbReference>
<dbReference type="PANTHER" id="PTHR30146:SF144">
    <property type="entry name" value="LACI-FAMILY TRANSCRIPTION REGULATOR"/>
    <property type="match status" value="1"/>
</dbReference>
<evidence type="ECO:0000256" key="3">
    <source>
        <dbReference type="ARBA" id="ARBA00023163"/>
    </source>
</evidence>
<keyword evidence="3" id="KW-0804">Transcription</keyword>
<keyword evidence="1" id="KW-0805">Transcription regulation</keyword>
<feature type="domain" description="HTH lacI-type" evidence="4">
    <location>
        <begin position="6"/>
        <end position="60"/>
    </location>
</feature>
<evidence type="ECO:0000256" key="2">
    <source>
        <dbReference type="ARBA" id="ARBA00023125"/>
    </source>
</evidence>
<accession>A0ABZ2YSS9</accession>
<dbReference type="Pfam" id="PF00356">
    <property type="entry name" value="LacI"/>
    <property type="match status" value="1"/>
</dbReference>
<organism evidence="5 6">
    <name type="scientific">Chitinophaga pollutisoli</name>
    <dbReference type="NCBI Taxonomy" id="3133966"/>
    <lineage>
        <taxon>Bacteria</taxon>
        <taxon>Pseudomonadati</taxon>
        <taxon>Bacteroidota</taxon>
        <taxon>Chitinophagia</taxon>
        <taxon>Chitinophagales</taxon>
        <taxon>Chitinophagaceae</taxon>
        <taxon>Chitinophaga</taxon>
    </lineage>
</organism>
<dbReference type="PROSITE" id="PS50932">
    <property type="entry name" value="HTH_LACI_2"/>
    <property type="match status" value="1"/>
</dbReference>
<evidence type="ECO:0000259" key="4">
    <source>
        <dbReference type="PROSITE" id="PS50932"/>
    </source>
</evidence>
<dbReference type="Gene3D" id="3.40.50.2300">
    <property type="match status" value="1"/>
</dbReference>
<protein>
    <submittedName>
        <fullName evidence="5">LacI family DNA-binding transcriptional regulator</fullName>
    </submittedName>
</protein>
<keyword evidence="6" id="KW-1185">Reference proteome</keyword>
<evidence type="ECO:0000313" key="6">
    <source>
        <dbReference type="Proteomes" id="UP001485459"/>
    </source>
</evidence>
<dbReference type="SMART" id="SM00354">
    <property type="entry name" value="HTH_LACI"/>
    <property type="match status" value="1"/>
</dbReference>
<dbReference type="Proteomes" id="UP001485459">
    <property type="component" value="Chromosome"/>
</dbReference>
<dbReference type="InterPro" id="IPR010982">
    <property type="entry name" value="Lambda_DNA-bd_dom_sf"/>
</dbReference>
<dbReference type="InterPro" id="IPR028082">
    <property type="entry name" value="Peripla_BP_I"/>
</dbReference>
<dbReference type="InterPro" id="IPR025997">
    <property type="entry name" value="SBP_2_dom"/>
</dbReference>
<evidence type="ECO:0000313" key="5">
    <source>
        <dbReference type="EMBL" id="WZN41899.1"/>
    </source>
</evidence>
<dbReference type="EMBL" id="CP149822">
    <property type="protein sequence ID" value="WZN41899.1"/>
    <property type="molecule type" value="Genomic_DNA"/>
</dbReference>
<dbReference type="CDD" id="cd01392">
    <property type="entry name" value="HTH_LacI"/>
    <property type="match status" value="1"/>
</dbReference>
<proteinExistence type="predicted"/>
<dbReference type="SUPFAM" id="SSF47413">
    <property type="entry name" value="lambda repressor-like DNA-binding domains"/>
    <property type="match status" value="1"/>
</dbReference>
<dbReference type="Gene3D" id="1.10.260.40">
    <property type="entry name" value="lambda repressor-like DNA-binding domains"/>
    <property type="match status" value="1"/>
</dbReference>
<gene>
    <name evidence="5" type="ORF">WJU16_02460</name>
</gene>
<dbReference type="PROSITE" id="PS00356">
    <property type="entry name" value="HTH_LACI_1"/>
    <property type="match status" value="1"/>
</dbReference>
<evidence type="ECO:0000256" key="1">
    <source>
        <dbReference type="ARBA" id="ARBA00023015"/>
    </source>
</evidence>
<name>A0ABZ2YSS9_9BACT</name>
<dbReference type="PANTHER" id="PTHR30146">
    <property type="entry name" value="LACI-RELATED TRANSCRIPTIONAL REPRESSOR"/>
    <property type="match status" value="1"/>
</dbReference>
<dbReference type="Pfam" id="PF13407">
    <property type="entry name" value="Peripla_BP_4"/>
    <property type="match status" value="1"/>
</dbReference>
<keyword evidence="2 5" id="KW-0238">DNA-binding</keyword>
<sequence length="261" mass="28774">MSGKSVRIKDIALKAGVSTGTVDRVIHNRGKVAEDVREKVLKIIEEMQYEPNLIARALGANKQYSLGALMPDPSADSYWLEPRAGVEQAEKALRHYGVSVTRYMFDPYSIASFQECADAMLAGGHEGVVISPVFYKESLPYFEALQRAGIPFVIFNSQISEYTPLSYIGSDLYTSGLLAGKLFHYGVPGPCTLLVAHIDEQAANASHLGKKEKGFRNYFAQHHLEEQYTVVAAELDRSNKSAFVAQLDALIEDHPRLGGFS</sequence>
<reference evidence="6" key="1">
    <citation type="submission" date="2024-03" db="EMBL/GenBank/DDBJ databases">
        <title>Chitinophaga horti sp. nov., isolated from garden soil.</title>
        <authorList>
            <person name="Lee D.S."/>
            <person name="Han D.M."/>
            <person name="Baek J.H."/>
            <person name="Choi D.G."/>
            <person name="Jeon J.H."/>
            <person name="Jeon C.O."/>
        </authorList>
    </citation>
    <scope>NUCLEOTIDE SEQUENCE [LARGE SCALE GENOMIC DNA]</scope>
    <source>
        <strain evidence="6">GPA1</strain>
    </source>
</reference>
<dbReference type="SUPFAM" id="SSF53822">
    <property type="entry name" value="Periplasmic binding protein-like I"/>
    <property type="match status" value="1"/>
</dbReference>